<feature type="region of interest" description="Disordered" evidence="1">
    <location>
        <begin position="154"/>
        <end position="178"/>
    </location>
</feature>
<sequence length="178" mass="21013">MITGILDTEFSGLHDAGGVETAWRKYKLESITTCDMDQFESCMTRRHVKLQLDKYIKARDTMIYAPCIPADLLMRAHGIRYFFLHLDHLQKERKELRSVLYRSRVTRVEYYEVVQKSPQIGKEEVRSQKGVDIVIKTIGRPTVRVGLFICRDEEGRERREERRGPRRVQETKYTGWSD</sequence>
<dbReference type="Proteomes" id="UP000310200">
    <property type="component" value="Unassembled WGS sequence"/>
</dbReference>
<organism evidence="2 3">
    <name type="scientific">Temnothorax longispinosus</name>
    <dbReference type="NCBI Taxonomy" id="300112"/>
    <lineage>
        <taxon>Eukaryota</taxon>
        <taxon>Metazoa</taxon>
        <taxon>Ecdysozoa</taxon>
        <taxon>Arthropoda</taxon>
        <taxon>Hexapoda</taxon>
        <taxon>Insecta</taxon>
        <taxon>Pterygota</taxon>
        <taxon>Neoptera</taxon>
        <taxon>Endopterygota</taxon>
        <taxon>Hymenoptera</taxon>
        <taxon>Apocrita</taxon>
        <taxon>Aculeata</taxon>
        <taxon>Formicoidea</taxon>
        <taxon>Formicidae</taxon>
        <taxon>Myrmicinae</taxon>
        <taxon>Temnothorax</taxon>
    </lineage>
</organism>
<dbReference type="EMBL" id="QBLH01003302">
    <property type="protein sequence ID" value="TGZ39753.1"/>
    <property type="molecule type" value="Genomic_DNA"/>
</dbReference>
<feature type="compositionally biased region" description="Basic and acidic residues" evidence="1">
    <location>
        <begin position="154"/>
        <end position="170"/>
    </location>
</feature>
<accession>A0A4S2JU89</accession>
<keyword evidence="3" id="KW-1185">Reference proteome</keyword>
<protein>
    <submittedName>
        <fullName evidence="2">Uncharacterized protein</fullName>
    </submittedName>
</protein>
<evidence type="ECO:0000313" key="2">
    <source>
        <dbReference type="EMBL" id="TGZ39753.1"/>
    </source>
</evidence>
<dbReference type="AlphaFoldDB" id="A0A4S2JU89"/>
<comment type="caution">
    <text evidence="2">The sequence shown here is derived from an EMBL/GenBank/DDBJ whole genome shotgun (WGS) entry which is preliminary data.</text>
</comment>
<name>A0A4S2JU89_9HYME</name>
<reference evidence="2 3" key="1">
    <citation type="journal article" date="2019" name="Philos. Trans. R. Soc. Lond., B, Biol. Sci.">
        <title>Ant behaviour and brain gene expression of defending hosts depend on the ecological success of the intruding social parasite.</title>
        <authorList>
            <person name="Kaur R."/>
            <person name="Stoldt M."/>
            <person name="Jongepier E."/>
            <person name="Feldmeyer B."/>
            <person name="Menzel F."/>
            <person name="Bornberg-Bauer E."/>
            <person name="Foitzik S."/>
        </authorList>
    </citation>
    <scope>NUCLEOTIDE SEQUENCE [LARGE SCALE GENOMIC DNA]</scope>
    <source>
        <tissue evidence="2">Whole body</tissue>
    </source>
</reference>
<evidence type="ECO:0000313" key="3">
    <source>
        <dbReference type="Proteomes" id="UP000310200"/>
    </source>
</evidence>
<proteinExistence type="predicted"/>
<evidence type="ECO:0000256" key="1">
    <source>
        <dbReference type="SAM" id="MobiDB-lite"/>
    </source>
</evidence>
<gene>
    <name evidence="2" type="ORF">DBV15_09685</name>
</gene>